<sequence>MVENLLGRKRIGIASEIGIRIKIEIKSKIRIGSD</sequence>
<dbReference type="AlphaFoldDB" id="A0A2P2PHS6"/>
<proteinExistence type="predicted"/>
<name>A0A2P2PHS6_RHIMU</name>
<accession>A0A2P2PHS6</accession>
<organism evidence="1">
    <name type="scientific">Rhizophora mucronata</name>
    <name type="common">Asiatic mangrove</name>
    <dbReference type="NCBI Taxonomy" id="61149"/>
    <lineage>
        <taxon>Eukaryota</taxon>
        <taxon>Viridiplantae</taxon>
        <taxon>Streptophyta</taxon>
        <taxon>Embryophyta</taxon>
        <taxon>Tracheophyta</taxon>
        <taxon>Spermatophyta</taxon>
        <taxon>Magnoliopsida</taxon>
        <taxon>eudicotyledons</taxon>
        <taxon>Gunneridae</taxon>
        <taxon>Pentapetalae</taxon>
        <taxon>rosids</taxon>
        <taxon>fabids</taxon>
        <taxon>Malpighiales</taxon>
        <taxon>Rhizophoraceae</taxon>
        <taxon>Rhizophora</taxon>
    </lineage>
</organism>
<protein>
    <submittedName>
        <fullName evidence="1">Uncharacterized protein</fullName>
    </submittedName>
</protein>
<evidence type="ECO:0000313" key="1">
    <source>
        <dbReference type="EMBL" id="MBX54242.1"/>
    </source>
</evidence>
<reference evidence="1" key="1">
    <citation type="submission" date="2018-02" db="EMBL/GenBank/DDBJ databases">
        <title>Rhizophora mucronata_Transcriptome.</title>
        <authorList>
            <person name="Meera S.P."/>
            <person name="Sreeshan A."/>
            <person name="Augustine A."/>
        </authorList>
    </citation>
    <scope>NUCLEOTIDE SEQUENCE</scope>
    <source>
        <tissue evidence="1">Leaf</tissue>
    </source>
</reference>
<dbReference type="EMBL" id="GGEC01073758">
    <property type="protein sequence ID" value="MBX54242.1"/>
    <property type="molecule type" value="Transcribed_RNA"/>
</dbReference>